<organism evidence="1 2">
    <name type="scientific">Nocardioides fonticola</name>
    <dbReference type="NCBI Taxonomy" id="450363"/>
    <lineage>
        <taxon>Bacteria</taxon>
        <taxon>Bacillati</taxon>
        <taxon>Actinomycetota</taxon>
        <taxon>Actinomycetes</taxon>
        <taxon>Propionibacteriales</taxon>
        <taxon>Nocardioidaceae</taxon>
        <taxon>Nocardioides</taxon>
    </lineage>
</organism>
<dbReference type="EMBL" id="BAAAZH010000028">
    <property type="protein sequence ID" value="GAA4126045.1"/>
    <property type="molecule type" value="Genomic_DNA"/>
</dbReference>
<evidence type="ECO:0000313" key="2">
    <source>
        <dbReference type="Proteomes" id="UP001501495"/>
    </source>
</evidence>
<proteinExistence type="predicted"/>
<sequence>MVGLAALGGTSWGRQVVAAVADLATDDYRVLDRDTATVVERVRRDADQLVLDVVRSGFREVEQDGVVQLEAAGAEPATLGFVLPAQSLGESYTHGAGAVSTGSPLVKAELGQPALLLFTVPVGTRIGYDIASLLDWSGLQPVWTGPTDATSLLEAPYRISVRPLGTPVWRHDPTPRVLTGADGKPARATELWHSRLTTSTGAAPLLRVVDTLPTSLKLPLDATDRKAILKLANVDTTTSGSGPVTAEEFIVSSLGASVEIHGRWPTPKGASLTAWDHRTTLGRDQYVKTVTKGFLLPWGHPAVIVEETWRRQRLRGSGPAARAVGVLEKVVTVVVTQPVVDTSLPKKRIVQGKLGGSRLPFASVRCTVRTSPPVKLRAEKTQGGIPRLADGGGVLKLPFVGVDWEGTEVPFTSTVGFMPVELLDKAAAPAKIWADAKEEKVAGVDLGGRSMALIPPPTPGSTRVQVTTASVDVTPVSLTSAESAAQKQANFRPVFTKLDAVVPAVSALAGAASAPGSARRATPPSGSPTTHVWPTQYLAEEDNAGGVFLKPKVSFDAPVPDSLTGGLGSLPQIYQGLSTKVGAVLAATEEAYDKLADGVSAAADIYDKLTLFGQIPLASIILGGDLGALPKAITEVVDQRQTVTTTLTPKLKTYSLGPLHFFPGTLAIVAKLAAGGDKPPEHSLDARLTKSTLELAGLVQLPVDDLHITSTTAAPFDLTLVLGQVGFLGPLAFVQQLAAILEPFLSDDEDAGRPATAYRATPASASLARTARRGFDPDIDVDLSGLHVSQSIKLPDVQVGVFQLNGLSFGFGVDLLFIGGLGARFNFATHENPFQVLYGPFGGGGYCAIELDGGSISNLEVSLAVCGGVGIDLGVAAGAISVSAGLVLALPAKGDLSLTGFFRASGALEVLGLVSVSVVFEISLTYVDSDPVSLSGVAELAMKIEVCWVSKTVHASVQKTFTGGAQKKAIGSRTTAGRAGAPSDGSFTFADSYPDQSTWASYAAAFAPGA</sequence>
<reference evidence="2" key="1">
    <citation type="journal article" date="2019" name="Int. J. Syst. Evol. Microbiol.">
        <title>The Global Catalogue of Microorganisms (GCM) 10K type strain sequencing project: providing services to taxonomists for standard genome sequencing and annotation.</title>
        <authorList>
            <consortium name="The Broad Institute Genomics Platform"/>
            <consortium name="The Broad Institute Genome Sequencing Center for Infectious Disease"/>
            <person name="Wu L."/>
            <person name="Ma J."/>
        </authorList>
    </citation>
    <scope>NUCLEOTIDE SEQUENCE [LARGE SCALE GENOMIC DNA]</scope>
    <source>
        <strain evidence="2">JCM 16703</strain>
    </source>
</reference>
<name>A0ABP7XV36_9ACTN</name>
<comment type="caution">
    <text evidence="1">The sequence shown here is derived from an EMBL/GenBank/DDBJ whole genome shotgun (WGS) entry which is preliminary data.</text>
</comment>
<protein>
    <submittedName>
        <fullName evidence="1">Uncharacterized protein</fullName>
    </submittedName>
</protein>
<evidence type="ECO:0000313" key="1">
    <source>
        <dbReference type="EMBL" id="GAA4126045.1"/>
    </source>
</evidence>
<accession>A0ABP7XV36</accession>
<keyword evidence="2" id="KW-1185">Reference proteome</keyword>
<dbReference type="Proteomes" id="UP001501495">
    <property type="component" value="Unassembled WGS sequence"/>
</dbReference>
<gene>
    <name evidence="1" type="ORF">GCM10022215_35070</name>
</gene>